<proteinExistence type="predicted"/>
<name>A0ACB8UUP1_9EURO</name>
<evidence type="ECO:0000313" key="1">
    <source>
        <dbReference type="EMBL" id="KAI2385027.1"/>
    </source>
</evidence>
<sequence>MAALVSGGTGIPPNSTVYSTGPLKVRNLEERVKVEELKEALSEIFSEYGSILEIVAKTNLRAKGQAFIVFDSVDSATRAIDEVNGFELFEKPMVLDYAKTKSDATVLKEAGDQELEAHKRRRLAEKERRQAQDALEAQKRLKRPAAIATDTRPAKTTRGAGLKPTGTAAAPVIPDEYLPPNKILFLRELPESYDADGLTTIFGRFEGFKEVRMVPGRKGIAFVEYENEAGAISAKEATSGMTLGDGAKPIKVTYQRQ</sequence>
<protein>
    <submittedName>
        <fullName evidence="1">Uncharacterized protein</fullName>
    </submittedName>
</protein>
<comment type="caution">
    <text evidence="1">The sequence shown here is derived from an EMBL/GenBank/DDBJ whole genome shotgun (WGS) entry which is preliminary data.</text>
</comment>
<accession>A0ACB8UUP1</accession>
<organism evidence="1">
    <name type="scientific">Ophidiomyces ophidiicola</name>
    <dbReference type="NCBI Taxonomy" id="1387563"/>
    <lineage>
        <taxon>Eukaryota</taxon>
        <taxon>Fungi</taxon>
        <taxon>Dikarya</taxon>
        <taxon>Ascomycota</taxon>
        <taxon>Pezizomycotina</taxon>
        <taxon>Eurotiomycetes</taxon>
        <taxon>Eurotiomycetidae</taxon>
        <taxon>Onygenales</taxon>
        <taxon>Onygenaceae</taxon>
        <taxon>Ophidiomyces</taxon>
    </lineage>
</organism>
<dbReference type="EMBL" id="JALBCA010000064">
    <property type="protein sequence ID" value="KAI2385027.1"/>
    <property type="molecule type" value="Genomic_DNA"/>
</dbReference>
<gene>
    <name evidence="1" type="ORF">LOY88_004333</name>
</gene>
<reference evidence="1" key="1">
    <citation type="journal article" date="2022" name="bioRxiv">
        <title>Population genetic analysis of Ophidiomyces ophidiicola, the causative agent of snake fungal disease, indicates recent introductions to the USA.</title>
        <authorList>
            <person name="Ladner J.T."/>
            <person name="Palmer J.M."/>
            <person name="Ettinger C.L."/>
            <person name="Stajich J.E."/>
            <person name="Farrell T.M."/>
            <person name="Glorioso B.M."/>
            <person name="Lawson B."/>
            <person name="Price S.J."/>
            <person name="Stengle A.G."/>
            <person name="Grear D.A."/>
            <person name="Lorch J.M."/>
        </authorList>
    </citation>
    <scope>NUCLEOTIDE SEQUENCE</scope>
    <source>
        <strain evidence="1">NWHC 24266-5</strain>
    </source>
</reference>